<dbReference type="InterPro" id="IPR010902">
    <property type="entry name" value="NUMOD4"/>
</dbReference>
<evidence type="ECO:0000313" key="3">
    <source>
        <dbReference type="Proteomes" id="UP001479606"/>
    </source>
</evidence>
<dbReference type="Proteomes" id="UP001479606">
    <property type="component" value="Unassembled WGS sequence"/>
</dbReference>
<proteinExistence type="predicted"/>
<keyword evidence="3" id="KW-1185">Reference proteome</keyword>
<dbReference type="Gene3D" id="3.90.75.20">
    <property type="match status" value="1"/>
</dbReference>
<sequence length="221" mass="24431">MFTPHDLVRTGDTVVHPSFAPAHAIVVEVWPDGSAELDNGHCLPAHTLVPVPTGEQWVPVAGFDGRYLVSSHGKVVSTRYKQAARTRLLRVLAPRRYPAVALSNELGIMRVGINRLVAQHFLPPPAQVRFTFVLPRDGNPLNLHAENLQWVDPCEVEDADVAPRLHLRGERHGNSRLTTVQVVEVRLLAAQGTTCQALANRFGVSRPAISQIVNYHTRRHA</sequence>
<dbReference type="InterPro" id="IPR044925">
    <property type="entry name" value="His-Me_finger_sf"/>
</dbReference>
<protein>
    <submittedName>
        <fullName evidence="2">NUMOD4 domain-containing protein</fullName>
    </submittedName>
</protein>
<evidence type="ECO:0000259" key="1">
    <source>
        <dbReference type="Pfam" id="PF07463"/>
    </source>
</evidence>
<comment type="caution">
    <text evidence="2">The sequence shown here is derived from an EMBL/GenBank/DDBJ whole genome shotgun (WGS) entry which is preliminary data.</text>
</comment>
<dbReference type="Pfam" id="PF07463">
    <property type="entry name" value="NUMOD4"/>
    <property type="match status" value="1"/>
</dbReference>
<gene>
    <name evidence="2" type="ORF">AAFH49_21370</name>
</gene>
<feature type="domain" description="NUMOD4" evidence="1">
    <location>
        <begin position="55"/>
        <end position="98"/>
    </location>
</feature>
<dbReference type="SUPFAM" id="SSF54060">
    <property type="entry name" value="His-Me finger endonucleases"/>
    <property type="match status" value="1"/>
</dbReference>
<organism evidence="2 3">
    <name type="scientific">Hymenobacter segetis</name>
    <dbReference type="NCBI Taxonomy" id="2025509"/>
    <lineage>
        <taxon>Bacteria</taxon>
        <taxon>Pseudomonadati</taxon>
        <taxon>Bacteroidota</taxon>
        <taxon>Cytophagia</taxon>
        <taxon>Cytophagales</taxon>
        <taxon>Hymenobacteraceae</taxon>
        <taxon>Hymenobacter</taxon>
    </lineage>
</organism>
<name>A0ABU9M1U6_9BACT</name>
<evidence type="ECO:0000313" key="2">
    <source>
        <dbReference type="EMBL" id="MEL5996775.1"/>
    </source>
</evidence>
<dbReference type="EMBL" id="JBCEVZ010000096">
    <property type="protein sequence ID" value="MEL5996775.1"/>
    <property type="molecule type" value="Genomic_DNA"/>
</dbReference>
<accession>A0ABU9M1U6</accession>
<reference evidence="2 3" key="1">
    <citation type="journal article" date="2018" name="Arch. Microbiol.">
        <title>Hymenobacter segetis sp. nov., isolated from soil.</title>
        <authorList>
            <person name="Ten L.N."/>
            <person name="Lim S.J."/>
            <person name="Kim B.O."/>
            <person name="Kang I.K."/>
            <person name="Jung H.Y."/>
        </authorList>
    </citation>
    <scope>NUCLEOTIDE SEQUENCE [LARGE SCALE GENOMIC DNA]</scope>
    <source>
        <strain evidence="2 3">S7-3-11</strain>
    </source>
</reference>
<dbReference type="RefSeq" id="WP_342301402.1">
    <property type="nucleotide sequence ID" value="NZ_JBCEVZ010000096.1"/>
</dbReference>